<evidence type="ECO:0000313" key="3">
    <source>
        <dbReference type="Proteomes" id="UP001177140"/>
    </source>
</evidence>
<sequence length="301" mass="33634">MERVETEVVEKSEISNLERQEEAGEENLNINNLPEGCISDILSLTTPADACRSSLVSALFKSAANSDALWEKFLPADYQQIISRAFSSVSSDPSFASPVNTYSKKELYHRLCVNPILIDGGLKSFQLEKCSGKKYTPVYWRWLGFPGSRFVEVAQLIYVWWLEIRGKVETRLLSPKTLYGAYLVLKLTNNAYGFNVPVKARVEVVGIAGGGSIVCSEERRLYLDPRNGKPSELIEEDQFFAQVRGDGWMEVEVGHFYNEGEDLAGEVRMAVLETERGVVKSGLVVQGIELRPKVDLNNANP</sequence>
<evidence type="ECO:0000313" key="2">
    <source>
        <dbReference type="EMBL" id="MCL7025647.1"/>
    </source>
</evidence>
<evidence type="ECO:0000259" key="1">
    <source>
        <dbReference type="PROSITE" id="PS50181"/>
    </source>
</evidence>
<dbReference type="PANTHER" id="PTHR32278">
    <property type="entry name" value="F-BOX DOMAIN-CONTAINING PROTEIN"/>
    <property type="match status" value="1"/>
</dbReference>
<name>A0AA41RVH5_PAPNU</name>
<proteinExistence type="predicted"/>
<dbReference type="CDD" id="cd22162">
    <property type="entry name" value="F-box_AtSKIP3-like"/>
    <property type="match status" value="1"/>
</dbReference>
<organism evidence="2 3">
    <name type="scientific">Papaver nudicaule</name>
    <name type="common">Iceland poppy</name>
    <dbReference type="NCBI Taxonomy" id="74823"/>
    <lineage>
        <taxon>Eukaryota</taxon>
        <taxon>Viridiplantae</taxon>
        <taxon>Streptophyta</taxon>
        <taxon>Embryophyta</taxon>
        <taxon>Tracheophyta</taxon>
        <taxon>Spermatophyta</taxon>
        <taxon>Magnoliopsida</taxon>
        <taxon>Ranunculales</taxon>
        <taxon>Papaveraceae</taxon>
        <taxon>Papaveroideae</taxon>
        <taxon>Papaver</taxon>
    </lineage>
</organism>
<dbReference type="PANTHER" id="PTHR32278:SF111">
    <property type="entry name" value="F-BOX PROTEIN PP2-B12-RELATED"/>
    <property type="match status" value="1"/>
</dbReference>
<feature type="domain" description="F-box" evidence="1">
    <location>
        <begin position="27"/>
        <end position="73"/>
    </location>
</feature>
<dbReference type="InterPro" id="IPR036047">
    <property type="entry name" value="F-box-like_dom_sf"/>
</dbReference>
<dbReference type="AlphaFoldDB" id="A0AA41RVH5"/>
<dbReference type="Pfam" id="PF14299">
    <property type="entry name" value="PP2"/>
    <property type="match status" value="1"/>
</dbReference>
<dbReference type="InterPro" id="IPR025886">
    <property type="entry name" value="PP2-like"/>
</dbReference>
<dbReference type="Gene3D" id="1.20.1280.50">
    <property type="match status" value="1"/>
</dbReference>
<comment type="caution">
    <text evidence="2">The sequence shown here is derived from an EMBL/GenBank/DDBJ whole genome shotgun (WGS) entry which is preliminary data.</text>
</comment>
<dbReference type="PROSITE" id="PS50181">
    <property type="entry name" value="FBOX"/>
    <property type="match status" value="1"/>
</dbReference>
<keyword evidence="3" id="KW-1185">Reference proteome</keyword>
<gene>
    <name evidence="2" type="ORF">MKW94_030722</name>
</gene>
<dbReference type="Pfam" id="PF12937">
    <property type="entry name" value="F-box-like"/>
    <property type="match status" value="1"/>
</dbReference>
<dbReference type="EMBL" id="JAJJMA010047549">
    <property type="protein sequence ID" value="MCL7025647.1"/>
    <property type="molecule type" value="Genomic_DNA"/>
</dbReference>
<accession>A0AA41RVH5</accession>
<dbReference type="SUPFAM" id="SSF81383">
    <property type="entry name" value="F-box domain"/>
    <property type="match status" value="1"/>
</dbReference>
<reference evidence="2" key="1">
    <citation type="submission" date="2022-03" db="EMBL/GenBank/DDBJ databases">
        <title>A functionally conserved STORR gene fusion in Papaver species that diverged 16.8 million years ago.</title>
        <authorList>
            <person name="Catania T."/>
        </authorList>
    </citation>
    <scope>NUCLEOTIDE SEQUENCE</scope>
    <source>
        <strain evidence="2">S-191538</strain>
    </source>
</reference>
<dbReference type="Proteomes" id="UP001177140">
    <property type="component" value="Unassembled WGS sequence"/>
</dbReference>
<dbReference type="InterPro" id="IPR001810">
    <property type="entry name" value="F-box_dom"/>
</dbReference>
<protein>
    <recommendedName>
        <fullName evidence="1">F-box domain-containing protein</fullName>
    </recommendedName>
</protein>